<reference evidence="3" key="1">
    <citation type="journal article" date="2012" name="Proc. Natl. Acad. Sci. U.S.A.">
        <title>Antigenic diversity is generated by distinct evolutionary mechanisms in African trypanosome species.</title>
        <authorList>
            <person name="Jackson A.P."/>
            <person name="Berry A."/>
            <person name="Aslett M."/>
            <person name="Allison H.C."/>
            <person name="Burton P."/>
            <person name="Vavrova-Anderson J."/>
            <person name="Brown R."/>
            <person name="Browne H."/>
            <person name="Corton N."/>
            <person name="Hauser H."/>
            <person name="Gamble J."/>
            <person name="Gilderthorp R."/>
            <person name="Marcello L."/>
            <person name="McQuillan J."/>
            <person name="Otto T.D."/>
            <person name="Quail M.A."/>
            <person name="Sanders M.J."/>
            <person name="van Tonder A."/>
            <person name="Ginger M.L."/>
            <person name="Field M.C."/>
            <person name="Barry J.D."/>
            <person name="Hertz-Fowler C."/>
            <person name="Berriman M."/>
        </authorList>
    </citation>
    <scope>NUCLEOTIDE SEQUENCE</scope>
    <source>
        <strain evidence="3">IL3000</strain>
    </source>
</reference>
<dbReference type="VEuPathDB" id="TriTrypDB:TcIL3000_10_11230"/>
<feature type="region of interest" description="Disordered" evidence="1">
    <location>
        <begin position="403"/>
        <end position="438"/>
    </location>
</feature>
<keyword evidence="2" id="KW-0472">Membrane</keyword>
<dbReference type="EMBL" id="HE575323">
    <property type="protein sequence ID" value="CCC94344.1"/>
    <property type="molecule type" value="Genomic_DNA"/>
</dbReference>
<accession>G0UY77</accession>
<evidence type="ECO:0000256" key="2">
    <source>
        <dbReference type="SAM" id="Phobius"/>
    </source>
</evidence>
<proteinExistence type="predicted"/>
<protein>
    <submittedName>
        <fullName evidence="3">Uncharacterized protein</fullName>
    </submittedName>
</protein>
<gene>
    <name evidence="3" type="ORF">TCIL3000_10_11230</name>
</gene>
<dbReference type="AlphaFoldDB" id="G0UY77"/>
<feature type="region of interest" description="Disordered" evidence="1">
    <location>
        <begin position="320"/>
        <end position="362"/>
    </location>
</feature>
<evidence type="ECO:0000256" key="1">
    <source>
        <dbReference type="SAM" id="MobiDB-lite"/>
    </source>
</evidence>
<organism evidence="3">
    <name type="scientific">Trypanosoma congolense (strain IL3000)</name>
    <dbReference type="NCBI Taxonomy" id="1068625"/>
    <lineage>
        <taxon>Eukaryota</taxon>
        <taxon>Discoba</taxon>
        <taxon>Euglenozoa</taxon>
        <taxon>Kinetoplastea</taxon>
        <taxon>Metakinetoplastina</taxon>
        <taxon>Trypanosomatida</taxon>
        <taxon>Trypanosomatidae</taxon>
        <taxon>Trypanosoma</taxon>
        <taxon>Nannomonas</taxon>
    </lineage>
</organism>
<sequence>MEKKNVGKGSKTRGNRGGKEPKVPPLTRFATFRGTGGSIADKSSTQRRNSLGLLTVSSSSLQSRCTRLSSIIPKRFIYRRISSRRRMRLFLVVSYSLLFAGIMRRILINNRRRFIHETVEKVKAAFKVQCAWRAHQQRKRILQKAAISILVPFLRVRQGRISAERMRATLLLQRVFRSQKERHFAHWMYQNMKYNRAILLIRLFLKRHVAKRERDNLSIQREERRMHEAWYASKALSIIREERLEVLRIQREMSKVANVVLTPMVPRVMIEKEIFNTTGCSVTSHSPLELADRCADEERLSLSATPDGEGHESRVDVSVDNNCASPSAASGDHRAAQQTNTPTNLMKRCTPMEDNVKPNSGEGDKLTWTSILHSEDGARQLLSELFECWLPQYTGCKERNGWGNDMQLKSSPHQKRQPSEQLENDDRQSSGGKGAEHPISSVVSVKPLLGAFIELLSRTESVERKTLEMDILWRHRELLRRSEYTSTIIQSMNITPSLYASLLMSMTNSGAVREAGKLFREEQEKRHKMLEEYMILPLLFLDRPLLHFGANERRKRIKERVKLRRVSPTTSTPQVDMSIFVSQEKSDAWEGGNAAQPLHVGNSGRAIFHESMAVQEKKLGDALKQRHVSQVEPLSPLVIPVAPVPSTKTGYVPGSQAKEQFQGMLGQCTAPNASARYTLPHVSGSVSPQCTDGVSQAVFCEGHESTPATAGKNDTFFPVGLTGSCVGPLFGSPLSSTAGKRNVCSTSRDTLHTISTSSEDEGLRFGEIDNSCIGSIGEECRFSRFPFTLDLQGRSIVDQLSGGNEHSGAFSGSGINGNDHEKQKVLKNEVRFPLLRASRKLRGMPMQLIHQNVKHIPQYQVKVHKNSTSYV</sequence>
<name>G0UY77_TRYCI</name>
<evidence type="ECO:0000313" key="3">
    <source>
        <dbReference type="EMBL" id="CCC94344.1"/>
    </source>
</evidence>
<keyword evidence="2" id="KW-0812">Transmembrane</keyword>
<keyword evidence="2" id="KW-1133">Transmembrane helix</keyword>
<dbReference type="PROSITE" id="PS50096">
    <property type="entry name" value="IQ"/>
    <property type="match status" value="1"/>
</dbReference>
<feature type="region of interest" description="Disordered" evidence="1">
    <location>
        <begin position="1"/>
        <end position="43"/>
    </location>
</feature>
<feature type="transmembrane region" description="Helical" evidence="2">
    <location>
        <begin position="89"/>
        <end position="107"/>
    </location>
</feature>